<feature type="region of interest" description="Disordered" evidence="1">
    <location>
        <begin position="363"/>
        <end position="386"/>
    </location>
</feature>
<evidence type="ECO:0000313" key="4">
    <source>
        <dbReference type="Proteomes" id="UP000030653"/>
    </source>
</evidence>
<protein>
    <submittedName>
        <fullName evidence="3">Uncharacterized protein</fullName>
    </submittedName>
</protein>
<dbReference type="HOGENOM" id="CLU_715760_0_0_1"/>
<evidence type="ECO:0000256" key="1">
    <source>
        <dbReference type="SAM" id="MobiDB-lite"/>
    </source>
</evidence>
<feature type="compositionally biased region" description="Polar residues" evidence="1">
    <location>
        <begin position="376"/>
        <end position="386"/>
    </location>
</feature>
<dbReference type="Proteomes" id="UP000030653">
    <property type="component" value="Unassembled WGS sequence"/>
</dbReference>
<gene>
    <name evidence="3" type="ORF">DACRYDRAFT_16098</name>
</gene>
<reference evidence="3 4" key="1">
    <citation type="journal article" date="2012" name="Science">
        <title>The Paleozoic origin of enzymatic lignin decomposition reconstructed from 31 fungal genomes.</title>
        <authorList>
            <person name="Floudas D."/>
            <person name="Binder M."/>
            <person name="Riley R."/>
            <person name="Barry K."/>
            <person name="Blanchette R.A."/>
            <person name="Henrissat B."/>
            <person name="Martinez A.T."/>
            <person name="Otillar R."/>
            <person name="Spatafora J.W."/>
            <person name="Yadav J.S."/>
            <person name="Aerts A."/>
            <person name="Benoit I."/>
            <person name="Boyd A."/>
            <person name="Carlson A."/>
            <person name="Copeland A."/>
            <person name="Coutinho P.M."/>
            <person name="de Vries R.P."/>
            <person name="Ferreira P."/>
            <person name="Findley K."/>
            <person name="Foster B."/>
            <person name="Gaskell J."/>
            <person name="Glotzer D."/>
            <person name="Gorecki P."/>
            <person name="Heitman J."/>
            <person name="Hesse C."/>
            <person name="Hori C."/>
            <person name="Igarashi K."/>
            <person name="Jurgens J.A."/>
            <person name="Kallen N."/>
            <person name="Kersten P."/>
            <person name="Kohler A."/>
            <person name="Kuees U."/>
            <person name="Kumar T.K.A."/>
            <person name="Kuo A."/>
            <person name="LaButti K."/>
            <person name="Larrondo L.F."/>
            <person name="Lindquist E."/>
            <person name="Ling A."/>
            <person name="Lombard V."/>
            <person name="Lucas S."/>
            <person name="Lundell T."/>
            <person name="Martin R."/>
            <person name="McLaughlin D.J."/>
            <person name="Morgenstern I."/>
            <person name="Morin E."/>
            <person name="Murat C."/>
            <person name="Nagy L.G."/>
            <person name="Nolan M."/>
            <person name="Ohm R.A."/>
            <person name="Patyshakuliyeva A."/>
            <person name="Rokas A."/>
            <person name="Ruiz-Duenas F.J."/>
            <person name="Sabat G."/>
            <person name="Salamov A."/>
            <person name="Samejima M."/>
            <person name="Schmutz J."/>
            <person name="Slot J.C."/>
            <person name="St John F."/>
            <person name="Stenlid J."/>
            <person name="Sun H."/>
            <person name="Sun S."/>
            <person name="Syed K."/>
            <person name="Tsang A."/>
            <person name="Wiebenga A."/>
            <person name="Young D."/>
            <person name="Pisabarro A."/>
            <person name="Eastwood D.C."/>
            <person name="Martin F."/>
            <person name="Cullen D."/>
            <person name="Grigoriev I.V."/>
            <person name="Hibbett D.S."/>
        </authorList>
    </citation>
    <scope>NUCLEOTIDE SEQUENCE [LARGE SCALE GENOMIC DNA]</scope>
    <source>
        <strain evidence="3 4">DJM-731 SS1</strain>
    </source>
</reference>
<keyword evidence="2" id="KW-0812">Transmembrane</keyword>
<dbReference type="AlphaFoldDB" id="M5FUG5"/>
<dbReference type="RefSeq" id="XP_040628278.1">
    <property type="nucleotide sequence ID" value="XM_040771163.1"/>
</dbReference>
<keyword evidence="4" id="KW-1185">Reference proteome</keyword>
<organism evidence="3 4">
    <name type="scientific">Dacryopinax primogenitus (strain DJM 731)</name>
    <name type="common">Brown rot fungus</name>
    <dbReference type="NCBI Taxonomy" id="1858805"/>
    <lineage>
        <taxon>Eukaryota</taxon>
        <taxon>Fungi</taxon>
        <taxon>Dikarya</taxon>
        <taxon>Basidiomycota</taxon>
        <taxon>Agaricomycotina</taxon>
        <taxon>Dacrymycetes</taxon>
        <taxon>Dacrymycetales</taxon>
        <taxon>Dacrymycetaceae</taxon>
        <taxon>Dacryopinax</taxon>
    </lineage>
</organism>
<dbReference type="GeneID" id="63686225"/>
<feature type="compositionally biased region" description="Low complexity" evidence="1">
    <location>
        <begin position="363"/>
        <end position="375"/>
    </location>
</feature>
<name>M5FUG5_DACPD</name>
<accession>M5FUG5</accession>
<keyword evidence="2" id="KW-1133">Transmembrane helix</keyword>
<sequence>MIQMEKIMIAEKLQLPQVQRVGFLNATTNVETCCEDELFSIDTVEHLLIFQIHIKVLIARRELHRLRDHVRSRQQLADKPLTHPCGELLVSISRLHSEKMPKITCAPMLGGSCMLLELVSTLIPSQASSSTRHLPWVPGGLNSKSGGDVRLWKQTGSYKREITNQNGPKSTRDFDSKFPMHIILNINKVDIKLQRLKMHTYEVERDNAKSAEEDIHYTLKGAYGWLSASVDCSDRGQEEVYSKANEDEVYKCQHECWAQQDGEKCCKAMIKICVGVGNIGCMVCDYCLNNMGYCLGCCHSIKKTIGHTFKLKSCGCTTGGWVCLLVFFSIILTAMIFYSHSGGASIWAHEGIDAMFPMKTAASGPATPTMPTGAPNSTDTATNKTT</sequence>
<dbReference type="EMBL" id="JH795864">
    <property type="protein sequence ID" value="EJU01381.1"/>
    <property type="molecule type" value="Genomic_DNA"/>
</dbReference>
<evidence type="ECO:0000313" key="3">
    <source>
        <dbReference type="EMBL" id="EJU01381.1"/>
    </source>
</evidence>
<proteinExistence type="predicted"/>
<keyword evidence="2" id="KW-0472">Membrane</keyword>
<evidence type="ECO:0000256" key="2">
    <source>
        <dbReference type="SAM" id="Phobius"/>
    </source>
</evidence>
<feature type="transmembrane region" description="Helical" evidence="2">
    <location>
        <begin position="319"/>
        <end position="338"/>
    </location>
</feature>